<protein>
    <recommendedName>
        <fullName evidence="12">Aquaporin</fullName>
    </recommendedName>
</protein>
<evidence type="ECO:0000256" key="4">
    <source>
        <dbReference type="ARBA" id="ARBA00022692"/>
    </source>
</evidence>
<feature type="transmembrane region" description="Helical" evidence="9">
    <location>
        <begin position="277"/>
        <end position="299"/>
    </location>
</feature>
<dbReference type="EMBL" id="VIBQ01000009">
    <property type="protein sequence ID" value="KAB8337025.1"/>
    <property type="molecule type" value="Genomic_DNA"/>
</dbReference>
<feature type="transmembrane region" description="Helical" evidence="9">
    <location>
        <begin position="145"/>
        <end position="176"/>
    </location>
</feature>
<dbReference type="OrthoDB" id="3222at2759"/>
<dbReference type="InterPro" id="IPR000425">
    <property type="entry name" value="MIP"/>
</dbReference>
<gene>
    <name evidence="10" type="ORF">FH972_021329</name>
</gene>
<evidence type="ECO:0000256" key="8">
    <source>
        <dbReference type="SAM" id="MobiDB-lite"/>
    </source>
</evidence>
<dbReference type="InterPro" id="IPR023271">
    <property type="entry name" value="Aquaporin-like"/>
</dbReference>
<evidence type="ECO:0000256" key="1">
    <source>
        <dbReference type="ARBA" id="ARBA00004141"/>
    </source>
</evidence>
<feature type="region of interest" description="Disordered" evidence="8">
    <location>
        <begin position="1"/>
        <end position="45"/>
    </location>
</feature>
<dbReference type="Proteomes" id="UP000327013">
    <property type="component" value="Unassembled WGS sequence"/>
</dbReference>
<keyword evidence="11" id="KW-1185">Reference proteome</keyword>
<dbReference type="AlphaFoldDB" id="A0A5N6KPM1"/>
<accession>A0A5N6KPM1</accession>
<dbReference type="PANTHER" id="PTHR43829:SF9">
    <property type="entry name" value="AQUAPORIN-9"/>
    <property type="match status" value="1"/>
</dbReference>
<evidence type="ECO:0008006" key="12">
    <source>
        <dbReference type="Google" id="ProtNLM"/>
    </source>
</evidence>
<keyword evidence="3 7" id="KW-0813">Transport</keyword>
<dbReference type="PANTHER" id="PTHR43829">
    <property type="entry name" value="AQUAPORIN OR AQUAGLYCEROPORIN RELATED"/>
    <property type="match status" value="1"/>
</dbReference>
<evidence type="ECO:0000313" key="10">
    <source>
        <dbReference type="EMBL" id="KAB8337025.1"/>
    </source>
</evidence>
<feature type="transmembrane region" description="Helical" evidence="9">
    <location>
        <begin position="104"/>
        <end position="125"/>
    </location>
</feature>
<evidence type="ECO:0000256" key="2">
    <source>
        <dbReference type="ARBA" id="ARBA00006175"/>
    </source>
</evidence>
<dbReference type="Gene3D" id="1.20.1080.10">
    <property type="entry name" value="Glycerol uptake facilitator protein"/>
    <property type="match status" value="1"/>
</dbReference>
<dbReference type="GO" id="GO:0005886">
    <property type="term" value="C:plasma membrane"/>
    <property type="evidence" value="ECO:0007669"/>
    <property type="project" value="TreeGrafter"/>
</dbReference>
<name>A0A5N6KPM1_9ROSI</name>
<feature type="transmembrane region" description="Helical" evidence="9">
    <location>
        <begin position="245"/>
        <end position="265"/>
    </location>
</feature>
<feature type="transmembrane region" description="Helical" evidence="9">
    <location>
        <begin position="188"/>
        <end position="206"/>
    </location>
</feature>
<comment type="similarity">
    <text evidence="2 7">Belongs to the MIP/aquaporin (TC 1.A.8) family.</text>
</comment>
<reference evidence="10 11" key="1">
    <citation type="submission" date="2019-06" db="EMBL/GenBank/DDBJ databases">
        <title>A chromosomal-level reference genome of Carpinus fangiana (Coryloideae, Betulaceae).</title>
        <authorList>
            <person name="Yang X."/>
            <person name="Wang Z."/>
            <person name="Zhang L."/>
            <person name="Hao G."/>
            <person name="Liu J."/>
            <person name="Yang Y."/>
        </authorList>
    </citation>
    <scope>NUCLEOTIDE SEQUENCE [LARGE SCALE GENOMIC DNA]</scope>
    <source>
        <strain evidence="10">Cfa_2016G</strain>
        <tissue evidence="10">Leaf</tissue>
    </source>
</reference>
<keyword evidence="4 7" id="KW-0812">Transmembrane</keyword>
<evidence type="ECO:0000313" key="11">
    <source>
        <dbReference type="Proteomes" id="UP000327013"/>
    </source>
</evidence>
<dbReference type="GO" id="GO:0015254">
    <property type="term" value="F:glycerol channel activity"/>
    <property type="evidence" value="ECO:0007669"/>
    <property type="project" value="TreeGrafter"/>
</dbReference>
<evidence type="ECO:0000256" key="9">
    <source>
        <dbReference type="SAM" id="Phobius"/>
    </source>
</evidence>
<keyword evidence="6 9" id="KW-0472">Membrane</keyword>
<dbReference type="GO" id="GO:0015250">
    <property type="term" value="F:water channel activity"/>
    <property type="evidence" value="ECO:0007669"/>
    <property type="project" value="TreeGrafter"/>
</dbReference>
<comment type="caution">
    <text evidence="10">The sequence shown here is derived from an EMBL/GenBank/DDBJ whole genome shotgun (WGS) entry which is preliminary data.</text>
</comment>
<dbReference type="Pfam" id="PF00230">
    <property type="entry name" value="MIP"/>
    <property type="match status" value="1"/>
</dbReference>
<feature type="compositionally biased region" description="Polar residues" evidence="8">
    <location>
        <begin position="29"/>
        <end position="45"/>
    </location>
</feature>
<sequence length="344" mass="36639">MASSAAETDEITPLLARTPEQQRKRSRISSHASSNPSFGSSSMRRNTLREVHPDPSEVEPSLPASAVPAHTATALHKPMWSHHDGEPNLWASFRHAWREELAEFLGTFMILLFGAGVECQVTLHYNSTNSGHGAAYGDYLQCRLSWAVGVAMAVWVSGGVSGGHCNPTVTIVLALFRGFPFRKIPSIILAQLAGATCASLCVYLNYTHSISRFEGGDDIRTVIGPHSTAGLFFTFPAPYLPDSSAFYTEFLASAVLVIIVFALADKGNLSPPQGTQPFAMFLALVGIGAALGVNTGYAMNGARDSGPRIALWLVGYGNEAPPALVSTTPSCIPVAILHSIALQS</sequence>
<comment type="subcellular location">
    <subcellularLocation>
        <location evidence="1">Membrane</location>
        <topology evidence="1">Multi-pass membrane protein</topology>
    </subcellularLocation>
</comment>
<evidence type="ECO:0000256" key="5">
    <source>
        <dbReference type="ARBA" id="ARBA00022989"/>
    </source>
</evidence>
<organism evidence="10 11">
    <name type="scientific">Carpinus fangiana</name>
    <dbReference type="NCBI Taxonomy" id="176857"/>
    <lineage>
        <taxon>Eukaryota</taxon>
        <taxon>Viridiplantae</taxon>
        <taxon>Streptophyta</taxon>
        <taxon>Embryophyta</taxon>
        <taxon>Tracheophyta</taxon>
        <taxon>Spermatophyta</taxon>
        <taxon>Magnoliopsida</taxon>
        <taxon>eudicotyledons</taxon>
        <taxon>Gunneridae</taxon>
        <taxon>Pentapetalae</taxon>
        <taxon>rosids</taxon>
        <taxon>fabids</taxon>
        <taxon>Fagales</taxon>
        <taxon>Betulaceae</taxon>
        <taxon>Carpinus</taxon>
    </lineage>
</organism>
<evidence type="ECO:0000256" key="3">
    <source>
        <dbReference type="ARBA" id="ARBA00022448"/>
    </source>
</evidence>
<dbReference type="InterPro" id="IPR050363">
    <property type="entry name" value="MIP/Aquaporin"/>
</dbReference>
<dbReference type="SUPFAM" id="SSF81338">
    <property type="entry name" value="Aquaporin-like"/>
    <property type="match status" value="1"/>
</dbReference>
<dbReference type="PRINTS" id="PR00783">
    <property type="entry name" value="MINTRINSICP"/>
</dbReference>
<evidence type="ECO:0000256" key="6">
    <source>
        <dbReference type="ARBA" id="ARBA00023136"/>
    </source>
</evidence>
<evidence type="ECO:0000256" key="7">
    <source>
        <dbReference type="RuleBase" id="RU000477"/>
    </source>
</evidence>
<keyword evidence="5 9" id="KW-1133">Transmembrane helix</keyword>
<proteinExistence type="inferred from homology"/>